<organism evidence="1 2">
    <name type="scientific">Chitinophaga pollutisoli</name>
    <dbReference type="NCBI Taxonomy" id="3133966"/>
    <lineage>
        <taxon>Bacteria</taxon>
        <taxon>Pseudomonadati</taxon>
        <taxon>Bacteroidota</taxon>
        <taxon>Chitinophagia</taxon>
        <taxon>Chitinophagales</taxon>
        <taxon>Chitinophagaceae</taxon>
        <taxon>Chitinophaga</taxon>
    </lineage>
</organism>
<name>A0ABZ2YKT4_9BACT</name>
<dbReference type="EMBL" id="CP149822">
    <property type="protein sequence ID" value="WZN39529.1"/>
    <property type="molecule type" value="Genomic_DNA"/>
</dbReference>
<dbReference type="Pfam" id="PF16147">
    <property type="entry name" value="DUF4855"/>
    <property type="match status" value="1"/>
</dbReference>
<dbReference type="Proteomes" id="UP001485459">
    <property type="component" value="Chromosome"/>
</dbReference>
<evidence type="ECO:0000313" key="1">
    <source>
        <dbReference type="EMBL" id="WZN39529.1"/>
    </source>
</evidence>
<sequence>MASAFRRMSSCIGIFLLVSLNAPIFGQQSPTVTSKKLPANYVSDLALIYQGGTHRMDWTRDQFSPYVFRQSGAGFEWLFDGFLFIEFKDNRGFEYAEGYGHRPAGQQEWLWLLNRNFEKGKAIHALNSLLDSLSLAGRKPVRKRKVVLTIPEPIKTNKNWGRINGRKINFASNADRIAACKWYIDKATALWNKAGFKHLELAGFYWVAERDIDAKTVLPAVSAKIKKQGKRFFWIPYYGAKGAGSWKDLGFDIAYQQPNYFFKLSTPHTALTGAISFAKTNNMALEMEFDKRVITDDGFRKKFTDYLDEFEKNGMLSNAPVAYYEGGGAWYEMSMQSDRNVKSLFNRLADIVAERQKKADAKSR</sequence>
<dbReference type="RefSeq" id="WP_341834509.1">
    <property type="nucleotide sequence ID" value="NZ_CP149822.1"/>
</dbReference>
<gene>
    <name evidence="1" type="ORF">WJU16_16115</name>
</gene>
<protein>
    <submittedName>
        <fullName evidence="1">DUF4855 domain-containing protein</fullName>
    </submittedName>
</protein>
<evidence type="ECO:0000313" key="2">
    <source>
        <dbReference type="Proteomes" id="UP001485459"/>
    </source>
</evidence>
<keyword evidence="2" id="KW-1185">Reference proteome</keyword>
<dbReference type="InterPro" id="IPR032329">
    <property type="entry name" value="DUF4855"/>
</dbReference>
<proteinExistence type="predicted"/>
<reference evidence="2" key="1">
    <citation type="submission" date="2024-03" db="EMBL/GenBank/DDBJ databases">
        <title>Chitinophaga horti sp. nov., isolated from garden soil.</title>
        <authorList>
            <person name="Lee D.S."/>
            <person name="Han D.M."/>
            <person name="Baek J.H."/>
            <person name="Choi D.G."/>
            <person name="Jeon J.H."/>
            <person name="Jeon C.O."/>
        </authorList>
    </citation>
    <scope>NUCLEOTIDE SEQUENCE [LARGE SCALE GENOMIC DNA]</scope>
    <source>
        <strain evidence="2">GPA1</strain>
    </source>
</reference>
<accession>A0ABZ2YKT4</accession>